<accession>C1ED34</accession>
<proteinExistence type="predicted"/>
<keyword evidence="2" id="KW-0812">Transmembrane</keyword>
<dbReference type="InterPro" id="IPR051063">
    <property type="entry name" value="PDI"/>
</dbReference>
<keyword evidence="6" id="KW-1185">Reference proteome</keyword>
<dbReference type="Proteomes" id="UP000002009">
    <property type="component" value="Chromosome 9"/>
</dbReference>
<sequence>MATRKRGRAVVLVAIIALVCTASTSVRAEEDEFGADYDDGPSSSAPPPSSSGATEMTGDELAGSIHSGADVVPHLVKFYAPWCSKCRQMSGDFDAAADRLTRGVNAGTNKFVVASVAEASTGARKLFEDLEIKAYPHVAMFYKGKVFTHAGKDRTSRAFVAFAEAEFAKYPSREFVTSLDAYDGEHVTIGLAPKPWHREHVDRALMFIMYMRDDLRGAMFDHSAACVALFFTGLIVGTVALTLTDLVAERLGVPRRGETWDDFKRRTDWEAHREAEKRKAAKKEAKAE</sequence>
<evidence type="ECO:0000256" key="3">
    <source>
        <dbReference type="SAM" id="SignalP"/>
    </source>
</evidence>
<evidence type="ECO:0000256" key="1">
    <source>
        <dbReference type="SAM" id="MobiDB-lite"/>
    </source>
</evidence>
<dbReference type="PANTHER" id="PTHR45672">
    <property type="entry name" value="PROTEIN DISULFIDE-ISOMERASE C17H9.14C-RELATED"/>
    <property type="match status" value="1"/>
</dbReference>
<dbReference type="GO" id="GO:0003756">
    <property type="term" value="F:protein disulfide isomerase activity"/>
    <property type="evidence" value="ECO:0007669"/>
    <property type="project" value="TreeGrafter"/>
</dbReference>
<dbReference type="InterPro" id="IPR013766">
    <property type="entry name" value="Thioredoxin_domain"/>
</dbReference>
<dbReference type="OrthoDB" id="74910at2759"/>
<gene>
    <name evidence="5" type="ORF">MICPUN_61638</name>
</gene>
<dbReference type="PROSITE" id="PS51352">
    <property type="entry name" value="THIOREDOXIN_2"/>
    <property type="match status" value="1"/>
</dbReference>
<dbReference type="GO" id="GO:0006457">
    <property type="term" value="P:protein folding"/>
    <property type="evidence" value="ECO:0007669"/>
    <property type="project" value="TreeGrafter"/>
</dbReference>
<evidence type="ECO:0000313" key="6">
    <source>
        <dbReference type="Proteomes" id="UP000002009"/>
    </source>
</evidence>
<dbReference type="InterPro" id="IPR036249">
    <property type="entry name" value="Thioredoxin-like_sf"/>
</dbReference>
<protein>
    <recommendedName>
        <fullName evidence="4">Thioredoxin domain-containing protein</fullName>
    </recommendedName>
</protein>
<keyword evidence="3" id="KW-0732">Signal</keyword>
<evidence type="ECO:0000256" key="2">
    <source>
        <dbReference type="SAM" id="Phobius"/>
    </source>
</evidence>
<organism evidence="5 6">
    <name type="scientific">Micromonas commoda (strain RCC299 / NOUM17 / CCMP2709)</name>
    <name type="common">Picoplanktonic green alga</name>
    <dbReference type="NCBI Taxonomy" id="296587"/>
    <lineage>
        <taxon>Eukaryota</taxon>
        <taxon>Viridiplantae</taxon>
        <taxon>Chlorophyta</taxon>
        <taxon>Mamiellophyceae</taxon>
        <taxon>Mamiellales</taxon>
        <taxon>Mamiellaceae</taxon>
        <taxon>Micromonas</taxon>
    </lineage>
</organism>
<feature type="transmembrane region" description="Helical" evidence="2">
    <location>
        <begin position="227"/>
        <end position="248"/>
    </location>
</feature>
<dbReference type="InParanoid" id="C1ED34"/>
<dbReference type="GeneID" id="8246293"/>
<evidence type="ECO:0000259" key="4">
    <source>
        <dbReference type="PROSITE" id="PS51352"/>
    </source>
</evidence>
<keyword evidence="2" id="KW-1133">Transmembrane helix</keyword>
<dbReference type="Pfam" id="PF00085">
    <property type="entry name" value="Thioredoxin"/>
    <property type="match status" value="1"/>
</dbReference>
<dbReference type="OMA" id="RALMFIM"/>
<feature type="domain" description="Thioredoxin" evidence="4">
    <location>
        <begin position="34"/>
        <end position="168"/>
    </location>
</feature>
<dbReference type="SUPFAM" id="SSF52833">
    <property type="entry name" value="Thioredoxin-like"/>
    <property type="match status" value="1"/>
</dbReference>
<reference evidence="5 6" key="1">
    <citation type="journal article" date="2009" name="Science">
        <title>Green evolution and dynamic adaptations revealed by genomes of the marine picoeukaryotes Micromonas.</title>
        <authorList>
            <person name="Worden A.Z."/>
            <person name="Lee J.H."/>
            <person name="Mock T."/>
            <person name="Rouze P."/>
            <person name="Simmons M.P."/>
            <person name="Aerts A.L."/>
            <person name="Allen A.E."/>
            <person name="Cuvelier M.L."/>
            <person name="Derelle E."/>
            <person name="Everett M.V."/>
            <person name="Foulon E."/>
            <person name="Grimwood J."/>
            <person name="Gundlach H."/>
            <person name="Henrissat B."/>
            <person name="Napoli C."/>
            <person name="McDonald S.M."/>
            <person name="Parker M.S."/>
            <person name="Rombauts S."/>
            <person name="Salamov A."/>
            <person name="Von Dassow P."/>
            <person name="Badger J.H."/>
            <person name="Coutinho P.M."/>
            <person name="Demir E."/>
            <person name="Dubchak I."/>
            <person name="Gentemann C."/>
            <person name="Eikrem W."/>
            <person name="Gready J.E."/>
            <person name="John U."/>
            <person name="Lanier W."/>
            <person name="Lindquist E.A."/>
            <person name="Lucas S."/>
            <person name="Mayer K.F."/>
            <person name="Moreau H."/>
            <person name="Not F."/>
            <person name="Otillar R."/>
            <person name="Panaud O."/>
            <person name="Pangilinan J."/>
            <person name="Paulsen I."/>
            <person name="Piegu B."/>
            <person name="Poliakov A."/>
            <person name="Robbens S."/>
            <person name="Schmutz J."/>
            <person name="Toulza E."/>
            <person name="Wyss T."/>
            <person name="Zelensky A."/>
            <person name="Zhou K."/>
            <person name="Armbrust E.V."/>
            <person name="Bhattacharya D."/>
            <person name="Goodenough U.W."/>
            <person name="Van de Peer Y."/>
            <person name="Grigoriev I.V."/>
        </authorList>
    </citation>
    <scope>NUCLEOTIDE SEQUENCE [LARGE SCALE GENOMIC DNA]</scope>
    <source>
        <strain evidence="6">RCC299 / NOUM17</strain>
    </source>
</reference>
<keyword evidence="2" id="KW-0472">Membrane</keyword>
<name>C1ED34_MICCC</name>
<dbReference type="Gene3D" id="3.40.30.10">
    <property type="entry name" value="Glutaredoxin"/>
    <property type="match status" value="1"/>
</dbReference>
<dbReference type="STRING" id="296587.C1ED34"/>
<dbReference type="GO" id="GO:0005783">
    <property type="term" value="C:endoplasmic reticulum"/>
    <property type="evidence" value="ECO:0007669"/>
    <property type="project" value="TreeGrafter"/>
</dbReference>
<dbReference type="EMBL" id="CP001329">
    <property type="protein sequence ID" value="ACO66011.1"/>
    <property type="molecule type" value="Genomic_DNA"/>
</dbReference>
<dbReference type="AlphaFoldDB" id="C1ED34"/>
<dbReference type="RefSeq" id="XP_002504753.1">
    <property type="nucleotide sequence ID" value="XM_002504707.1"/>
</dbReference>
<evidence type="ECO:0000313" key="5">
    <source>
        <dbReference type="EMBL" id="ACO66011.1"/>
    </source>
</evidence>
<feature type="signal peptide" evidence="3">
    <location>
        <begin position="1"/>
        <end position="28"/>
    </location>
</feature>
<feature type="chain" id="PRO_5002909081" description="Thioredoxin domain-containing protein" evidence="3">
    <location>
        <begin position="29"/>
        <end position="288"/>
    </location>
</feature>
<dbReference type="KEGG" id="mis:MICPUN_61638"/>
<feature type="region of interest" description="Disordered" evidence="1">
    <location>
        <begin position="33"/>
        <end position="59"/>
    </location>
</feature>